<dbReference type="STRING" id="571298.SAMN04488026_1001167"/>
<keyword evidence="2" id="KW-1185">Reference proteome</keyword>
<dbReference type="Proteomes" id="UP000199382">
    <property type="component" value="Unassembled WGS sequence"/>
</dbReference>
<sequence length="92" mass="10328">MSGCRGAGARQRWLEAWEDGQRLEQLDPGNFEWWSMGGHAIASDEGWETWHVRFTAIISLDVKSDGFEFSGKTLSVLENIDDYGRPSPPATL</sequence>
<dbReference type="RefSeq" id="WP_093147497.1">
    <property type="nucleotide sequence ID" value="NZ_FNEK01000001.1"/>
</dbReference>
<dbReference type="OrthoDB" id="5491608at2"/>
<evidence type="ECO:0000313" key="1">
    <source>
        <dbReference type="EMBL" id="SDI24004.1"/>
    </source>
</evidence>
<dbReference type="AlphaFoldDB" id="A0A1G8IYF3"/>
<evidence type="ECO:0000313" key="2">
    <source>
        <dbReference type="Proteomes" id="UP000199382"/>
    </source>
</evidence>
<gene>
    <name evidence="1" type="ORF">SAMN04488026_1001167</name>
</gene>
<accession>A0A1G8IYF3</accession>
<proteinExistence type="predicted"/>
<name>A0A1G8IYF3_9RHOB</name>
<dbReference type="EMBL" id="FNEK01000001">
    <property type="protein sequence ID" value="SDI24004.1"/>
    <property type="molecule type" value="Genomic_DNA"/>
</dbReference>
<reference evidence="1 2" key="1">
    <citation type="submission" date="2016-10" db="EMBL/GenBank/DDBJ databases">
        <authorList>
            <person name="de Groot N.N."/>
        </authorList>
    </citation>
    <scope>NUCLEOTIDE SEQUENCE [LARGE SCALE GENOMIC DNA]</scope>
    <source>
        <strain evidence="1 2">DSM 25294</strain>
    </source>
</reference>
<organism evidence="1 2">
    <name type="scientific">Aliiruegeria lutimaris</name>
    <dbReference type="NCBI Taxonomy" id="571298"/>
    <lineage>
        <taxon>Bacteria</taxon>
        <taxon>Pseudomonadati</taxon>
        <taxon>Pseudomonadota</taxon>
        <taxon>Alphaproteobacteria</taxon>
        <taxon>Rhodobacterales</taxon>
        <taxon>Roseobacteraceae</taxon>
        <taxon>Aliiruegeria</taxon>
    </lineage>
</organism>
<protein>
    <submittedName>
        <fullName evidence="1">Uncharacterized protein</fullName>
    </submittedName>
</protein>